<evidence type="ECO:0000256" key="3">
    <source>
        <dbReference type="ARBA" id="ARBA00022980"/>
    </source>
</evidence>
<name>A0A806FLB0_BIFAN</name>
<dbReference type="NCBIfam" id="NF000955">
    <property type="entry name" value="PRK00099.1-1"/>
    <property type="match status" value="1"/>
</dbReference>
<dbReference type="HAMAP" id="MF_00362">
    <property type="entry name" value="Ribosomal_uL10"/>
    <property type="match status" value="1"/>
</dbReference>
<evidence type="ECO:0000256" key="5">
    <source>
        <dbReference type="ARBA" id="ARBA00026025"/>
    </source>
</evidence>
<comment type="function">
    <text evidence="1 7">Forms part of the ribosomal stalk, playing a central role in the interaction of the ribosome with GTP-bound translation factors.</text>
</comment>
<proteinExistence type="inferred from homology"/>
<evidence type="ECO:0000256" key="4">
    <source>
        <dbReference type="ARBA" id="ARBA00023274"/>
    </source>
</evidence>
<dbReference type="InterPro" id="IPR022973">
    <property type="entry name" value="Ribosomal_uL10_bac"/>
</dbReference>
<dbReference type="InterPro" id="IPR002363">
    <property type="entry name" value="Ribosomal_uL10_CS_bac"/>
</dbReference>
<gene>
    <name evidence="7" type="primary">rplJ</name>
    <name evidence="8" type="ORF">BALAC2494_00781</name>
</gene>
<dbReference type="Gene3D" id="6.10.250.290">
    <property type="match status" value="1"/>
</dbReference>
<protein>
    <recommendedName>
        <fullName evidence="6 7">Large ribosomal subunit protein uL10</fullName>
    </recommendedName>
</protein>
<organism evidence="8 9">
    <name type="scientific">Bifidobacterium animalis subsp. lactis CNCM I-2494</name>
    <dbReference type="NCBI Taxonomy" id="1042403"/>
    <lineage>
        <taxon>Bacteria</taxon>
        <taxon>Bacillati</taxon>
        <taxon>Actinomycetota</taxon>
        <taxon>Actinomycetes</taxon>
        <taxon>Bifidobacteriales</taxon>
        <taxon>Bifidobacteriaceae</taxon>
        <taxon>Bifidobacterium</taxon>
    </lineage>
</organism>
<dbReference type="InterPro" id="IPR043141">
    <property type="entry name" value="Ribosomal_uL10-like_sf"/>
</dbReference>
<evidence type="ECO:0000256" key="7">
    <source>
        <dbReference type="HAMAP-Rule" id="MF_00362"/>
    </source>
</evidence>
<evidence type="ECO:0000256" key="6">
    <source>
        <dbReference type="ARBA" id="ARBA00035202"/>
    </source>
</evidence>
<dbReference type="Pfam" id="PF00466">
    <property type="entry name" value="Ribosomal_L10"/>
    <property type="match status" value="1"/>
</dbReference>
<dbReference type="PANTHER" id="PTHR11560">
    <property type="entry name" value="39S RIBOSOMAL PROTEIN L10, MITOCHONDRIAL"/>
    <property type="match status" value="1"/>
</dbReference>
<dbReference type="KEGG" id="bnm:BALAC2494_00781"/>
<dbReference type="InterPro" id="IPR047865">
    <property type="entry name" value="Ribosomal_uL10_bac_type"/>
</dbReference>
<dbReference type="GO" id="GO:0070180">
    <property type="term" value="F:large ribosomal subunit rRNA binding"/>
    <property type="evidence" value="ECO:0007669"/>
    <property type="project" value="UniProtKB-UniRule"/>
</dbReference>
<dbReference type="AlphaFoldDB" id="A0A806FLB0"/>
<comment type="similarity">
    <text evidence="2 7">Belongs to the universal ribosomal protein uL10 family.</text>
</comment>
<dbReference type="Gene3D" id="3.30.70.1730">
    <property type="match status" value="1"/>
</dbReference>
<dbReference type="PROSITE" id="PS01109">
    <property type="entry name" value="RIBOSOMAL_L10"/>
    <property type="match status" value="1"/>
</dbReference>
<keyword evidence="7" id="KW-0699">rRNA-binding</keyword>
<keyword evidence="4 7" id="KW-0687">Ribonucleoprotein</keyword>
<evidence type="ECO:0000256" key="1">
    <source>
        <dbReference type="ARBA" id="ARBA00002633"/>
    </source>
</evidence>
<evidence type="ECO:0000313" key="9">
    <source>
        <dbReference type="Proteomes" id="UP000008394"/>
    </source>
</evidence>
<reference evidence="8 9" key="1">
    <citation type="journal article" date="2011" name="J. Bacteriol.">
        <title>Genome Sequence of the Probiotic Strain Bifidobacterium animalis subsp. lactis CNCM I-2494.</title>
        <authorList>
            <person name="Chervaux C."/>
            <person name="Grimaldi C."/>
            <person name="Bolotin A."/>
            <person name="Quinquis B."/>
            <person name="Legrain-Raspaud S."/>
            <person name="van Hylckama Vlieg J.E."/>
            <person name="Denariaz G."/>
            <person name="Smokvina T."/>
        </authorList>
    </citation>
    <scope>NUCLEOTIDE SEQUENCE [LARGE SCALE GENOMIC DNA]</scope>
    <source>
        <strain evidence="8 9">CNCM I-2494</strain>
    </source>
</reference>
<dbReference type="GO" id="GO:0006412">
    <property type="term" value="P:translation"/>
    <property type="evidence" value="ECO:0007669"/>
    <property type="project" value="UniProtKB-UniRule"/>
</dbReference>
<dbReference type="CDD" id="cd05797">
    <property type="entry name" value="Ribosomal_L10"/>
    <property type="match status" value="1"/>
</dbReference>
<keyword evidence="7" id="KW-0694">RNA-binding</keyword>
<dbReference type="InterPro" id="IPR001790">
    <property type="entry name" value="Ribosomal_uL10"/>
</dbReference>
<dbReference type="GO" id="GO:0015934">
    <property type="term" value="C:large ribosomal subunit"/>
    <property type="evidence" value="ECO:0007669"/>
    <property type="project" value="InterPro"/>
</dbReference>
<comment type="subunit">
    <text evidence="5 7">Part of the ribosomal stalk of the 50S ribosomal subunit. The N-terminus interacts with L11 and the large rRNA to form the base of the stalk. The C-terminus forms an elongated spine to which L12 dimers bind in a sequential fashion forming a multimeric L10(L12)X complex.</text>
</comment>
<accession>A0A806FLB0</accession>
<evidence type="ECO:0000313" key="8">
    <source>
        <dbReference type="EMBL" id="AEK29804.1"/>
    </source>
</evidence>
<keyword evidence="3 7" id="KW-0689">Ribosomal protein</keyword>
<dbReference type="GO" id="GO:0003735">
    <property type="term" value="F:structural constituent of ribosome"/>
    <property type="evidence" value="ECO:0007669"/>
    <property type="project" value="InterPro"/>
</dbReference>
<dbReference type="Proteomes" id="UP000008394">
    <property type="component" value="Chromosome"/>
</dbReference>
<evidence type="ECO:0000256" key="2">
    <source>
        <dbReference type="ARBA" id="ARBA00008889"/>
    </source>
</evidence>
<dbReference type="EMBL" id="CP002915">
    <property type="protein sequence ID" value="AEK29804.1"/>
    <property type="molecule type" value="Genomic_DNA"/>
</dbReference>
<sequence>MRNILPSPGSRLRLDDALPVCRAIFLPALVPKSTADLGRNAMKRPEKEAVVAELTEQFRNASAVYLTEYRGLTVPQISDLREKLGRDTSYTVAKNTLFRIAAKEAGIEGLDEMLKGPSAVVFVDGDFIEAAKVLRDFAKTNKALIVKGGFADGTVYDAEGAKQLADLKSRPELLAELAGALKGTMSKAAYLFNALPTKVVRTIDALRDKQEKAA</sequence>
<dbReference type="SUPFAM" id="SSF160369">
    <property type="entry name" value="Ribosomal protein L10-like"/>
    <property type="match status" value="1"/>
</dbReference>